<protein>
    <submittedName>
        <fullName evidence="5">Transcriptional regulator</fullName>
    </submittedName>
</protein>
<dbReference type="Gene3D" id="1.10.10.10">
    <property type="entry name" value="Winged helix-like DNA-binding domain superfamily/Winged helix DNA-binding domain"/>
    <property type="match status" value="1"/>
</dbReference>
<dbReference type="GO" id="GO:0003677">
    <property type="term" value="F:DNA binding"/>
    <property type="evidence" value="ECO:0007669"/>
    <property type="project" value="InterPro"/>
</dbReference>
<gene>
    <name evidence="5" type="ORF">Voc01_020090</name>
</gene>
<dbReference type="SUPFAM" id="SSF46894">
    <property type="entry name" value="C-terminal effector domain of the bipartite response regulators"/>
    <property type="match status" value="1"/>
</dbReference>
<dbReference type="GO" id="GO:0006355">
    <property type="term" value="P:regulation of DNA-templated transcription"/>
    <property type="evidence" value="ECO:0007669"/>
    <property type="project" value="InterPro"/>
</dbReference>
<evidence type="ECO:0000256" key="1">
    <source>
        <dbReference type="ARBA" id="ARBA00022741"/>
    </source>
</evidence>
<dbReference type="InterPro" id="IPR036388">
    <property type="entry name" value="WH-like_DNA-bd_sf"/>
</dbReference>
<keyword evidence="1" id="KW-0547">Nucleotide-binding</keyword>
<dbReference type="RefSeq" id="WP_203927045.1">
    <property type="nucleotide sequence ID" value="NZ_BOPH01000022.1"/>
</dbReference>
<reference evidence="5" key="1">
    <citation type="submission" date="2021-01" db="EMBL/GenBank/DDBJ databases">
        <title>Whole genome shotgun sequence of Virgisporangium ochraceum NBRC 16418.</title>
        <authorList>
            <person name="Komaki H."/>
            <person name="Tamura T."/>
        </authorList>
    </citation>
    <scope>NUCLEOTIDE SEQUENCE</scope>
    <source>
        <strain evidence="5">NBRC 16418</strain>
    </source>
</reference>
<evidence type="ECO:0000313" key="6">
    <source>
        <dbReference type="Proteomes" id="UP000635606"/>
    </source>
</evidence>
<proteinExistence type="predicted"/>
<dbReference type="InterPro" id="IPR016032">
    <property type="entry name" value="Sig_transdc_resp-reg_C-effctor"/>
</dbReference>
<dbReference type="PANTHER" id="PTHR16305">
    <property type="entry name" value="TESTICULAR SOLUBLE ADENYLYL CYCLASE"/>
    <property type="match status" value="1"/>
</dbReference>
<dbReference type="InterPro" id="IPR000792">
    <property type="entry name" value="Tscrpt_reg_LuxR_C"/>
</dbReference>
<dbReference type="InterPro" id="IPR027417">
    <property type="entry name" value="P-loop_NTPase"/>
</dbReference>
<feature type="region of interest" description="Disordered" evidence="3">
    <location>
        <begin position="167"/>
        <end position="186"/>
    </location>
</feature>
<keyword evidence="6" id="KW-1185">Reference proteome</keyword>
<evidence type="ECO:0000259" key="4">
    <source>
        <dbReference type="PROSITE" id="PS50043"/>
    </source>
</evidence>
<dbReference type="GO" id="GO:0005737">
    <property type="term" value="C:cytoplasm"/>
    <property type="evidence" value="ECO:0007669"/>
    <property type="project" value="TreeGrafter"/>
</dbReference>
<dbReference type="Proteomes" id="UP000635606">
    <property type="component" value="Unassembled WGS sequence"/>
</dbReference>
<dbReference type="SUPFAM" id="SSF52540">
    <property type="entry name" value="P-loop containing nucleoside triphosphate hydrolases"/>
    <property type="match status" value="1"/>
</dbReference>
<dbReference type="PROSITE" id="PS00622">
    <property type="entry name" value="HTH_LUXR_1"/>
    <property type="match status" value="1"/>
</dbReference>
<dbReference type="GO" id="GO:0005524">
    <property type="term" value="F:ATP binding"/>
    <property type="evidence" value="ECO:0007669"/>
    <property type="project" value="UniProtKB-KW"/>
</dbReference>
<dbReference type="SMART" id="SM00421">
    <property type="entry name" value="HTH_LUXR"/>
    <property type="match status" value="1"/>
</dbReference>
<dbReference type="Pfam" id="PF13191">
    <property type="entry name" value="AAA_16"/>
    <property type="match status" value="1"/>
</dbReference>
<name>A0A8J4ECP0_9ACTN</name>
<dbReference type="CDD" id="cd06170">
    <property type="entry name" value="LuxR_C_like"/>
    <property type="match status" value="1"/>
</dbReference>
<dbReference type="PANTHER" id="PTHR16305:SF35">
    <property type="entry name" value="TRANSCRIPTIONAL ACTIVATOR DOMAIN"/>
    <property type="match status" value="1"/>
</dbReference>
<dbReference type="GO" id="GO:0004016">
    <property type="term" value="F:adenylate cyclase activity"/>
    <property type="evidence" value="ECO:0007669"/>
    <property type="project" value="TreeGrafter"/>
</dbReference>
<organism evidence="5 6">
    <name type="scientific">Virgisporangium ochraceum</name>
    <dbReference type="NCBI Taxonomy" id="65505"/>
    <lineage>
        <taxon>Bacteria</taxon>
        <taxon>Bacillati</taxon>
        <taxon>Actinomycetota</taxon>
        <taxon>Actinomycetes</taxon>
        <taxon>Micromonosporales</taxon>
        <taxon>Micromonosporaceae</taxon>
        <taxon>Virgisporangium</taxon>
    </lineage>
</organism>
<dbReference type="AlphaFoldDB" id="A0A8J4ECP0"/>
<dbReference type="Pfam" id="PF00196">
    <property type="entry name" value="GerE"/>
    <property type="match status" value="1"/>
</dbReference>
<evidence type="ECO:0000313" key="5">
    <source>
        <dbReference type="EMBL" id="GIJ67092.1"/>
    </source>
</evidence>
<accession>A0A8J4ECP0</accession>
<dbReference type="EMBL" id="BOPH01000022">
    <property type="protein sequence ID" value="GIJ67092.1"/>
    <property type="molecule type" value="Genomic_DNA"/>
</dbReference>
<keyword evidence="2" id="KW-0067">ATP-binding</keyword>
<feature type="domain" description="HTH luxR-type" evidence="4">
    <location>
        <begin position="845"/>
        <end position="910"/>
    </location>
</feature>
<dbReference type="PRINTS" id="PR00038">
    <property type="entry name" value="HTHLUXR"/>
</dbReference>
<dbReference type="InterPro" id="IPR041664">
    <property type="entry name" value="AAA_16"/>
</dbReference>
<dbReference type="PROSITE" id="PS50043">
    <property type="entry name" value="HTH_LUXR_2"/>
    <property type="match status" value="1"/>
</dbReference>
<evidence type="ECO:0000256" key="2">
    <source>
        <dbReference type="ARBA" id="ARBA00022840"/>
    </source>
</evidence>
<comment type="caution">
    <text evidence="5">The sequence shown here is derived from an EMBL/GenBank/DDBJ whole genome shotgun (WGS) entry which is preliminary data.</text>
</comment>
<sequence>MQELVGRDVELAAVAGFLDGAARVLLVEGEAGVGKSALVNAAMGPAAARGWRVRVSRPTENEARFAYAGLADLLGPDTDTDTARLPPPQRHALAVALRRADPAAALDPHAVMLATIGVLTAGRTPVLLVVDDVPWLDTATSAVLAAVVRRVPGDRVRLLLARRTPGAVTGTAAETTPPHPDPHLEPEPDGMPWQLDRHLPSGACQRLRVTGLAEGDLHEVLRRRLGRRLPRAVVRRVHAVSRGNPFYALHLARAPHGEESLTALIAAGLDAVPAADRDVLLLAAALAVPRLDRLRRAVPGADAAVERAEAAGILTVHADGRFGFDHPLTASMLHQTATAPDRRAAHRRLAEVEPEPEARARHLALGTLGPDDRVAAQLAEAARDARLRGASDVAAELMSMAVDRGTRPCPEWTVALGEYLLDAGDPDAACEVLDRVLPTLPPDALRARAGYVRGTASWFTGRPDGTAHLRDAVDAAADDPQLRGRILFRLAMFSDDDLVSAARYAGESVRALEDAGATDPLAGALCALFYNEVLLGGEPRTDLLDRAVALESPDGDPDHSSVPGIWFLALDRWAEAEQRFRTNLERDRSRGELFSEPDLLLKLAEVALWADDWAAARERADAAVRSARQLGDAAADPSVRHRLFIDAHEGDVVAAGTAARKRAEELTTAGEPMLAVAYLAVAGFAAASAGDTGCVLDVTAMAARHLAAIGIVEPIGRLDATAERMEALVLAGRLDEAERLLGEVRVRLDRIPRPWLEAAWRRAAAELAAARGDLAGAVERAVPPPGARTFDRARMLLTRGRLLRRARRPGAAGEALAEAAEIFERLGARAWSARVEAERSRLGLRRAGGDGLTPTELRIARLAAAGRTNRAVAGELTISPKTVEAHLARIYRKLGIRSRAELGSLLGSGRLPAGDP</sequence>
<evidence type="ECO:0000256" key="3">
    <source>
        <dbReference type="SAM" id="MobiDB-lite"/>
    </source>
</evidence>